<reference evidence="2" key="1">
    <citation type="submission" date="2020-05" db="EMBL/GenBank/DDBJ databases">
        <authorList>
            <person name="Chiriac C."/>
            <person name="Salcher M."/>
            <person name="Ghai R."/>
            <person name="Kavagutti S V."/>
        </authorList>
    </citation>
    <scope>NUCLEOTIDE SEQUENCE</scope>
</reference>
<dbReference type="Pfam" id="PF07883">
    <property type="entry name" value="Cupin_2"/>
    <property type="match status" value="1"/>
</dbReference>
<dbReference type="EMBL" id="CAEZWD010000011">
    <property type="protein sequence ID" value="CAB4642643.1"/>
    <property type="molecule type" value="Genomic_DNA"/>
</dbReference>
<accession>A0A6J6K2N9</accession>
<evidence type="ECO:0000313" key="2">
    <source>
        <dbReference type="EMBL" id="CAB4642643.1"/>
    </source>
</evidence>
<evidence type="ECO:0000259" key="1">
    <source>
        <dbReference type="Pfam" id="PF07883"/>
    </source>
</evidence>
<dbReference type="InterPro" id="IPR011051">
    <property type="entry name" value="RmlC_Cupin_sf"/>
</dbReference>
<dbReference type="Gene3D" id="2.60.120.10">
    <property type="entry name" value="Jelly Rolls"/>
    <property type="match status" value="1"/>
</dbReference>
<protein>
    <submittedName>
        <fullName evidence="2">Unannotated protein</fullName>
    </submittedName>
</protein>
<feature type="domain" description="Cupin type-2" evidence="1">
    <location>
        <begin position="38"/>
        <end position="104"/>
    </location>
</feature>
<sequence length="118" mass="12596">MPELISEPTMIPVPGGKSIAEYIGRVKTGDNDVSVAVMHAPAGWSEPAQAPAFDEFTIVITGSIDVEHEGKTTTVGAGQALITRAGEKVRYLTREDAHYVAICVPAFSPDLANRDDEE</sequence>
<dbReference type="InterPro" id="IPR013096">
    <property type="entry name" value="Cupin_2"/>
</dbReference>
<evidence type="ECO:0000313" key="3">
    <source>
        <dbReference type="EMBL" id="CAB4646280.1"/>
    </source>
</evidence>
<name>A0A6J6K2N9_9ZZZZ</name>
<dbReference type="InterPro" id="IPR014710">
    <property type="entry name" value="RmlC-like_jellyroll"/>
</dbReference>
<dbReference type="AlphaFoldDB" id="A0A6J6K2N9"/>
<organism evidence="2">
    <name type="scientific">freshwater metagenome</name>
    <dbReference type="NCBI Taxonomy" id="449393"/>
    <lineage>
        <taxon>unclassified sequences</taxon>
        <taxon>metagenomes</taxon>
        <taxon>ecological metagenomes</taxon>
    </lineage>
</organism>
<dbReference type="EMBL" id="CAEZWI010000015">
    <property type="protein sequence ID" value="CAB4646280.1"/>
    <property type="molecule type" value="Genomic_DNA"/>
</dbReference>
<dbReference type="SUPFAM" id="SSF51182">
    <property type="entry name" value="RmlC-like cupins"/>
    <property type="match status" value="1"/>
</dbReference>
<gene>
    <name evidence="2" type="ORF">UFOPK2171_00189</name>
    <name evidence="3" type="ORF">UFOPK2237_00235</name>
</gene>
<proteinExistence type="predicted"/>